<dbReference type="Gene3D" id="1.20.1720.10">
    <property type="entry name" value="Multidrug resistance protein D"/>
    <property type="match status" value="1"/>
</dbReference>
<keyword evidence="9" id="KW-1185">Reference proteome</keyword>
<dbReference type="RefSeq" id="WP_200238515.1">
    <property type="nucleotide sequence ID" value="NZ_JAENGP010000016.1"/>
</dbReference>
<dbReference type="EMBL" id="JAENGP010000016">
    <property type="protein sequence ID" value="MBK1782224.1"/>
    <property type="molecule type" value="Genomic_DNA"/>
</dbReference>
<feature type="transmembrane region" description="Helical" evidence="6">
    <location>
        <begin position="435"/>
        <end position="457"/>
    </location>
</feature>
<dbReference type="PROSITE" id="PS50850">
    <property type="entry name" value="MFS"/>
    <property type="match status" value="1"/>
</dbReference>
<feature type="transmembrane region" description="Helical" evidence="6">
    <location>
        <begin position="119"/>
        <end position="140"/>
    </location>
</feature>
<proteinExistence type="predicted"/>
<evidence type="ECO:0000256" key="5">
    <source>
        <dbReference type="ARBA" id="ARBA00023136"/>
    </source>
</evidence>
<evidence type="ECO:0000256" key="4">
    <source>
        <dbReference type="ARBA" id="ARBA00022989"/>
    </source>
</evidence>
<keyword evidence="2" id="KW-0813">Transport</keyword>
<evidence type="ECO:0000256" key="3">
    <source>
        <dbReference type="ARBA" id="ARBA00022692"/>
    </source>
</evidence>
<keyword evidence="4 6" id="KW-1133">Transmembrane helix</keyword>
<evidence type="ECO:0000313" key="9">
    <source>
        <dbReference type="Proteomes" id="UP000635316"/>
    </source>
</evidence>
<reference evidence="8 9" key="1">
    <citation type="submission" date="2020-12" db="EMBL/GenBank/DDBJ databases">
        <authorList>
            <person name="Lu T."/>
            <person name="Wang Q."/>
            <person name="Han X."/>
        </authorList>
    </citation>
    <scope>NUCLEOTIDE SEQUENCE [LARGE SCALE GENOMIC DNA]</scope>
    <source>
        <strain evidence="8 9">WQ 585</strain>
    </source>
</reference>
<feature type="transmembrane region" description="Helical" evidence="6">
    <location>
        <begin position="307"/>
        <end position="329"/>
    </location>
</feature>
<feature type="transmembrane region" description="Helical" evidence="6">
    <location>
        <begin position="26"/>
        <end position="50"/>
    </location>
</feature>
<evidence type="ECO:0000256" key="1">
    <source>
        <dbReference type="ARBA" id="ARBA00004141"/>
    </source>
</evidence>
<dbReference type="PANTHER" id="PTHR42718:SF9">
    <property type="entry name" value="MAJOR FACILITATOR SUPERFAMILY MULTIDRUG TRANSPORTER MFSC"/>
    <property type="match status" value="1"/>
</dbReference>
<dbReference type="InterPro" id="IPR011701">
    <property type="entry name" value="MFS"/>
</dbReference>
<feature type="transmembrane region" description="Helical" evidence="6">
    <location>
        <begin position="366"/>
        <end position="383"/>
    </location>
</feature>
<gene>
    <name evidence="8" type="ORF">JHL22_13480</name>
</gene>
<dbReference type="PRINTS" id="PR01036">
    <property type="entry name" value="TCRTETB"/>
</dbReference>
<feature type="transmembrane region" description="Helical" evidence="6">
    <location>
        <begin position="341"/>
        <end position="360"/>
    </location>
</feature>
<dbReference type="Gene3D" id="1.20.1250.20">
    <property type="entry name" value="MFS general substrate transporter like domains"/>
    <property type="match status" value="1"/>
</dbReference>
<feature type="domain" description="Major facilitator superfamily (MFS) profile" evidence="7">
    <location>
        <begin position="28"/>
        <end position="460"/>
    </location>
</feature>
<feature type="transmembrane region" description="Helical" evidence="6">
    <location>
        <begin position="182"/>
        <end position="201"/>
    </location>
</feature>
<feature type="transmembrane region" description="Helical" evidence="6">
    <location>
        <begin position="236"/>
        <end position="255"/>
    </location>
</feature>
<keyword evidence="5 6" id="KW-0472">Membrane</keyword>
<feature type="transmembrane region" description="Helical" evidence="6">
    <location>
        <begin position="94"/>
        <end position="113"/>
    </location>
</feature>
<sequence length="465" mass="49379">MSTPSVAPPPSPAPKKLAGLPTPARYWAAMALLIAISITVLDAGIANIALPTITQELGILPSSSVWIVNAYTIAIISTLLPFSAISERIGITRMFRIGIAVFMAGAVLCWIAQSLETLIVARVIQGLGSSSVMCLFGGLVRNIYPPHKLATGISLNAMIVGLMAVLSPSIGAFIIAIAPWRWIFVFTIPFCLLALYAARFLPLIPTIKAPFDYISALLNMLVFGLFIWGLDEAGNMPWAASLALLCSAVCAILLVRRSAPQQAPLVPVDLFRIPVFRYAVMVSALTFAASTTAMLVLPFYFQRSLELSLTTVGILFSTWPIGSIVIAPLAARLSARFPASLLAGTGALIMAIGILGLLFLPVPAPLTLISFYMFLTGMGFGFFQTPNNKAMLLSTPHHRSSATGGVQATTRLFGQGVGAGIVALCFTFSESQGPIYALVIAAGIIIIAVVINLLRFIKKLDTAVI</sequence>
<dbReference type="Proteomes" id="UP000635316">
    <property type="component" value="Unassembled WGS sequence"/>
</dbReference>
<evidence type="ECO:0000313" key="8">
    <source>
        <dbReference type="EMBL" id="MBK1782224.1"/>
    </source>
</evidence>
<dbReference type="PANTHER" id="PTHR42718">
    <property type="entry name" value="MAJOR FACILITATOR SUPERFAMILY MULTIDRUG TRANSPORTER MFSC"/>
    <property type="match status" value="1"/>
</dbReference>
<dbReference type="Pfam" id="PF07690">
    <property type="entry name" value="MFS_1"/>
    <property type="match status" value="1"/>
</dbReference>
<organism evidence="8 9">
    <name type="scientific">Advenella mandrilli</name>
    <dbReference type="NCBI Taxonomy" id="2800330"/>
    <lineage>
        <taxon>Bacteria</taxon>
        <taxon>Pseudomonadati</taxon>
        <taxon>Pseudomonadota</taxon>
        <taxon>Betaproteobacteria</taxon>
        <taxon>Burkholderiales</taxon>
        <taxon>Alcaligenaceae</taxon>
    </lineage>
</organism>
<dbReference type="InterPro" id="IPR020846">
    <property type="entry name" value="MFS_dom"/>
</dbReference>
<feature type="transmembrane region" description="Helical" evidence="6">
    <location>
        <begin position="62"/>
        <end position="82"/>
    </location>
</feature>
<evidence type="ECO:0000256" key="6">
    <source>
        <dbReference type="SAM" id="Phobius"/>
    </source>
</evidence>
<protein>
    <submittedName>
        <fullName evidence="8">MFS transporter</fullName>
    </submittedName>
</protein>
<comment type="caution">
    <text evidence="8">The sequence shown here is derived from an EMBL/GenBank/DDBJ whole genome shotgun (WGS) entry which is preliminary data.</text>
</comment>
<dbReference type="SUPFAM" id="SSF103473">
    <property type="entry name" value="MFS general substrate transporter"/>
    <property type="match status" value="1"/>
</dbReference>
<name>A0ABS1EGS6_9BURK</name>
<feature type="transmembrane region" description="Helical" evidence="6">
    <location>
        <begin position="213"/>
        <end position="230"/>
    </location>
</feature>
<evidence type="ECO:0000259" key="7">
    <source>
        <dbReference type="PROSITE" id="PS50850"/>
    </source>
</evidence>
<feature type="transmembrane region" description="Helical" evidence="6">
    <location>
        <begin position="152"/>
        <end position="176"/>
    </location>
</feature>
<dbReference type="CDD" id="cd17321">
    <property type="entry name" value="MFS_MMR_MDR_like"/>
    <property type="match status" value="1"/>
</dbReference>
<accession>A0ABS1EGS6</accession>
<evidence type="ECO:0000256" key="2">
    <source>
        <dbReference type="ARBA" id="ARBA00022448"/>
    </source>
</evidence>
<feature type="transmembrane region" description="Helical" evidence="6">
    <location>
        <begin position="275"/>
        <end position="301"/>
    </location>
</feature>
<dbReference type="InterPro" id="IPR036259">
    <property type="entry name" value="MFS_trans_sf"/>
</dbReference>
<comment type="subcellular location">
    <subcellularLocation>
        <location evidence="1">Membrane</location>
        <topology evidence="1">Multi-pass membrane protein</topology>
    </subcellularLocation>
</comment>
<keyword evidence="3 6" id="KW-0812">Transmembrane</keyword>